<dbReference type="EMBL" id="JAVEPI010000004">
    <property type="protein sequence ID" value="KAK1442223.1"/>
    <property type="molecule type" value="Genomic_DNA"/>
</dbReference>
<gene>
    <name evidence="1" type="ORF">BgAZ_402530</name>
</gene>
<sequence length="295" mass="32540">MEGQFKRNDGSCSEQQSSCEESVRDKRAANGLGCHGVSPVCIGDASTVVLTHHLKRHLSELHCGNLGSTYLIWLRGIQTRKNNTVFSIESLASSETCGLNSLSPELRCHLCKNCLILSRFRVKQGGSSTGFAFAAPACLAKLVQEDKGPSANHRALIAFPLRASNSTSAVQLCQFEEAKYDSLICEYMNKLRDAVGNELDVPISSECHDEFPQSLLIMLECISKETSNFTYEEFVSLHHIADSTGGRKLYAGYLDQLDTAIDNAKTTRAVVAVSFDGEYDFCLYEFNFNCSLNYL</sequence>
<protein>
    <submittedName>
        <fullName evidence="1">Uncharacterized protein</fullName>
    </submittedName>
</protein>
<dbReference type="AlphaFoldDB" id="A0AAD8LMN7"/>
<accession>A0AAD8LMN7</accession>
<proteinExistence type="predicted"/>
<keyword evidence="2" id="KW-1185">Reference proteome</keyword>
<dbReference type="Proteomes" id="UP001230268">
    <property type="component" value="Unassembled WGS sequence"/>
</dbReference>
<comment type="caution">
    <text evidence="1">The sequence shown here is derived from an EMBL/GenBank/DDBJ whole genome shotgun (WGS) entry which is preliminary data.</text>
</comment>
<organism evidence="1 2">
    <name type="scientific">Babesia gibsoni</name>
    <dbReference type="NCBI Taxonomy" id="33632"/>
    <lineage>
        <taxon>Eukaryota</taxon>
        <taxon>Sar</taxon>
        <taxon>Alveolata</taxon>
        <taxon>Apicomplexa</taxon>
        <taxon>Aconoidasida</taxon>
        <taxon>Piroplasmida</taxon>
        <taxon>Babesiidae</taxon>
        <taxon>Babesia</taxon>
    </lineage>
</organism>
<evidence type="ECO:0000313" key="1">
    <source>
        <dbReference type="EMBL" id="KAK1442223.1"/>
    </source>
</evidence>
<reference evidence="1" key="1">
    <citation type="submission" date="2023-08" db="EMBL/GenBank/DDBJ databases">
        <title>Draft sequence of the Babesia gibsoni genome.</title>
        <authorList>
            <person name="Yamagishi J.Y."/>
            <person name="Xuan X.X."/>
        </authorList>
    </citation>
    <scope>NUCLEOTIDE SEQUENCE</scope>
    <source>
        <strain evidence="1">Azabu</strain>
    </source>
</reference>
<evidence type="ECO:0000313" key="2">
    <source>
        <dbReference type="Proteomes" id="UP001230268"/>
    </source>
</evidence>
<name>A0AAD8LMN7_BABGI</name>